<protein>
    <recommendedName>
        <fullName evidence="3">phosphoenolpyruvate--glycerone phosphotransferase</fullName>
        <ecNumber evidence="3">2.7.1.121</ecNumber>
    </recommendedName>
</protein>
<proteinExistence type="predicted"/>
<comment type="subunit">
    <text evidence="5">Homodimer. The dihydroxyacetone kinase complex is composed of a homodimer of DhaM, a homodimer of DhaK and the subunit DhaL.</text>
</comment>
<dbReference type="InterPro" id="IPR012844">
    <property type="entry name" value="DhaM_N"/>
</dbReference>
<dbReference type="EC" id="2.7.1.121" evidence="3"/>
<dbReference type="Pfam" id="PF03610">
    <property type="entry name" value="EIIA-man"/>
    <property type="match status" value="1"/>
</dbReference>
<dbReference type="Proteomes" id="UP000199481">
    <property type="component" value="Unassembled WGS sequence"/>
</dbReference>
<organism evidence="7 8">
    <name type="scientific">Carnobacterium viridans</name>
    <dbReference type="NCBI Taxonomy" id="174587"/>
    <lineage>
        <taxon>Bacteria</taxon>
        <taxon>Bacillati</taxon>
        <taxon>Bacillota</taxon>
        <taxon>Bacilli</taxon>
        <taxon>Lactobacillales</taxon>
        <taxon>Carnobacteriaceae</taxon>
        <taxon>Carnobacterium</taxon>
    </lineage>
</organism>
<feature type="domain" description="PTS EIIA type-4" evidence="6">
    <location>
        <begin position="4"/>
        <end position="124"/>
    </location>
</feature>
<evidence type="ECO:0000256" key="3">
    <source>
        <dbReference type="ARBA" id="ARBA00012095"/>
    </source>
</evidence>
<dbReference type="GO" id="GO:0047324">
    <property type="term" value="F:phosphoenolpyruvate-glycerone phosphotransferase activity"/>
    <property type="evidence" value="ECO:0007669"/>
    <property type="project" value="UniProtKB-EC"/>
</dbReference>
<reference evidence="8" key="1">
    <citation type="submission" date="2016-10" db="EMBL/GenBank/DDBJ databases">
        <authorList>
            <person name="Varghese N."/>
            <person name="Submissions S."/>
        </authorList>
    </citation>
    <scope>NUCLEOTIDE SEQUENCE [LARGE SCALE GENOMIC DNA]</scope>
    <source>
        <strain evidence="8">MPL-11</strain>
    </source>
</reference>
<dbReference type="GO" id="GO:0009401">
    <property type="term" value="P:phosphoenolpyruvate-dependent sugar phosphotransferase system"/>
    <property type="evidence" value="ECO:0007669"/>
    <property type="project" value="InterPro"/>
</dbReference>
<evidence type="ECO:0000256" key="1">
    <source>
        <dbReference type="ARBA" id="ARBA00001113"/>
    </source>
</evidence>
<dbReference type="Gene3D" id="3.40.50.510">
    <property type="entry name" value="Phosphotransferase system, mannose-type IIA component"/>
    <property type="match status" value="1"/>
</dbReference>
<gene>
    <name evidence="7" type="ORF">SAMN04487752_1944</name>
</gene>
<evidence type="ECO:0000313" key="7">
    <source>
        <dbReference type="EMBL" id="SDQ35602.1"/>
    </source>
</evidence>
<dbReference type="SUPFAM" id="SSF53062">
    <property type="entry name" value="PTS system fructose IIA component-like"/>
    <property type="match status" value="1"/>
</dbReference>
<evidence type="ECO:0000259" key="6">
    <source>
        <dbReference type="PROSITE" id="PS51096"/>
    </source>
</evidence>
<dbReference type="PROSITE" id="PS51096">
    <property type="entry name" value="PTS_EIIA_TYPE_4"/>
    <property type="match status" value="1"/>
</dbReference>
<dbReference type="InterPro" id="IPR004701">
    <property type="entry name" value="PTS_EIIA_man-typ"/>
</dbReference>
<comment type="catalytic activity">
    <reaction evidence="1">
        <text>dihydroxyacetone + phosphoenolpyruvate = dihydroxyacetone phosphate + pyruvate</text>
        <dbReference type="Rhea" id="RHEA:18381"/>
        <dbReference type="ChEBI" id="CHEBI:15361"/>
        <dbReference type="ChEBI" id="CHEBI:16016"/>
        <dbReference type="ChEBI" id="CHEBI:57642"/>
        <dbReference type="ChEBI" id="CHEBI:58702"/>
        <dbReference type="EC" id="2.7.1.121"/>
    </reaction>
</comment>
<name>A0A1H1A7F9_9LACT</name>
<evidence type="ECO:0000256" key="2">
    <source>
        <dbReference type="ARBA" id="ARBA00002788"/>
    </source>
</evidence>
<dbReference type="RefSeq" id="WP_089977531.1">
    <property type="nucleotide sequence ID" value="NZ_CP084916.1"/>
</dbReference>
<dbReference type="GO" id="GO:0019563">
    <property type="term" value="P:glycerol catabolic process"/>
    <property type="evidence" value="ECO:0007669"/>
    <property type="project" value="InterPro"/>
</dbReference>
<dbReference type="PANTHER" id="PTHR38594:SF1">
    <property type="entry name" value="PEP-DEPENDENT DIHYDROXYACETONE KINASE, PHOSPHORYL DONOR SUBUNIT DHAM"/>
    <property type="match status" value="1"/>
</dbReference>
<accession>A0A1H1A7F9</accession>
<keyword evidence="4" id="KW-0808">Transferase</keyword>
<evidence type="ECO:0000256" key="5">
    <source>
        <dbReference type="ARBA" id="ARBA00046577"/>
    </source>
</evidence>
<evidence type="ECO:0000313" key="8">
    <source>
        <dbReference type="Proteomes" id="UP000199481"/>
    </source>
</evidence>
<comment type="function">
    <text evidence="2">Component of the dihydroxyacetone kinase complex, which is responsible for the phosphoenolpyruvate (PEP)-dependent phosphorylation of dihydroxyacetone. DhaM serves as the phosphoryl donor. Is phosphorylated by phosphoenolpyruvate in an EI- and HPr-dependent reaction, and a phosphorelay system on histidine residues finally leads to phosphoryl transfer to DhaL and dihydroxyacetone.</text>
</comment>
<dbReference type="AlphaFoldDB" id="A0A1H1A7F9"/>
<dbReference type="EMBL" id="FNJW01000008">
    <property type="protein sequence ID" value="SDQ35602.1"/>
    <property type="molecule type" value="Genomic_DNA"/>
</dbReference>
<dbReference type="InterPro" id="IPR039643">
    <property type="entry name" value="DhaM"/>
</dbReference>
<dbReference type="NCBIfam" id="TIGR02364">
    <property type="entry name" value="dha_pts"/>
    <property type="match status" value="1"/>
</dbReference>
<keyword evidence="8" id="KW-1185">Reference proteome</keyword>
<dbReference type="InterPro" id="IPR036662">
    <property type="entry name" value="PTS_EIIA_man-typ_sf"/>
</dbReference>
<evidence type="ECO:0000256" key="4">
    <source>
        <dbReference type="ARBA" id="ARBA00022679"/>
    </source>
</evidence>
<sequence>MSKEYGVLLVSHVNEIADGLAKLISEVAKDVTVKSAGGTPEGGIGTSFDRIEEALSSFEEETVLAFYDLGSAKMNLELAIETSDKTVNLYDTALIESAYTAAALLQAEAPLDAIEEQLNTLKIK</sequence>
<keyword evidence="7" id="KW-0418">Kinase</keyword>
<dbReference type="OrthoDB" id="7065393at2"/>
<dbReference type="PANTHER" id="PTHR38594">
    <property type="entry name" value="PEP-DEPENDENT DIHYDROXYACETONE KINASE, PHOSPHORYL DONOR SUBUNIT DHAM"/>
    <property type="match status" value="1"/>
</dbReference>
<dbReference type="GO" id="GO:0016020">
    <property type="term" value="C:membrane"/>
    <property type="evidence" value="ECO:0007669"/>
    <property type="project" value="InterPro"/>
</dbReference>